<dbReference type="AlphaFoldDB" id="A0A2P5BR17"/>
<proteinExistence type="predicted"/>
<gene>
    <name evidence="1" type="ORF">TorRG33x02_311770</name>
</gene>
<evidence type="ECO:0000313" key="1">
    <source>
        <dbReference type="EMBL" id="PON51251.1"/>
    </source>
</evidence>
<keyword evidence="2" id="KW-1185">Reference proteome</keyword>
<organism evidence="1 2">
    <name type="scientific">Trema orientale</name>
    <name type="common">Charcoal tree</name>
    <name type="synonym">Celtis orientalis</name>
    <dbReference type="NCBI Taxonomy" id="63057"/>
    <lineage>
        <taxon>Eukaryota</taxon>
        <taxon>Viridiplantae</taxon>
        <taxon>Streptophyta</taxon>
        <taxon>Embryophyta</taxon>
        <taxon>Tracheophyta</taxon>
        <taxon>Spermatophyta</taxon>
        <taxon>Magnoliopsida</taxon>
        <taxon>eudicotyledons</taxon>
        <taxon>Gunneridae</taxon>
        <taxon>Pentapetalae</taxon>
        <taxon>rosids</taxon>
        <taxon>fabids</taxon>
        <taxon>Rosales</taxon>
        <taxon>Cannabaceae</taxon>
        <taxon>Trema</taxon>
    </lineage>
</organism>
<protein>
    <submittedName>
        <fullName evidence="1">Stress induced protein</fullName>
    </submittedName>
</protein>
<name>A0A2P5BR17_TREOI</name>
<sequence>MAEKPIFTTLPLNENYYVKEALDDCLEEEEEESEYGTRCGCFQVFGIKRGRSNGEYERHRLLCRETKTWLAEKISKVKEFSEVIAGPKWKNLVRKIGGYIKGNKKKQNMARFQYDSQTYALNFDNGGGFNGDEDGPLIDYSNRFTAPFHAENHRTGSS</sequence>
<dbReference type="STRING" id="63057.A0A2P5BR17"/>
<reference evidence="2" key="1">
    <citation type="submission" date="2016-06" db="EMBL/GenBank/DDBJ databases">
        <title>Parallel loss of symbiosis genes in relatives of nitrogen-fixing non-legume Parasponia.</title>
        <authorList>
            <person name="Van Velzen R."/>
            <person name="Holmer R."/>
            <person name="Bu F."/>
            <person name="Rutten L."/>
            <person name="Van Zeijl A."/>
            <person name="Liu W."/>
            <person name="Santuari L."/>
            <person name="Cao Q."/>
            <person name="Sharma T."/>
            <person name="Shen D."/>
            <person name="Roswanjaya Y."/>
            <person name="Wardhani T."/>
            <person name="Kalhor M.S."/>
            <person name="Jansen J."/>
            <person name="Van den Hoogen J."/>
            <person name="Gungor B."/>
            <person name="Hartog M."/>
            <person name="Hontelez J."/>
            <person name="Verver J."/>
            <person name="Yang W.-C."/>
            <person name="Schijlen E."/>
            <person name="Repin R."/>
            <person name="Schilthuizen M."/>
            <person name="Schranz E."/>
            <person name="Heidstra R."/>
            <person name="Miyata K."/>
            <person name="Fedorova E."/>
            <person name="Kohlen W."/>
            <person name="Bisseling T."/>
            <person name="Smit S."/>
            <person name="Geurts R."/>
        </authorList>
    </citation>
    <scope>NUCLEOTIDE SEQUENCE [LARGE SCALE GENOMIC DNA]</scope>
    <source>
        <strain evidence="2">cv. RG33-2</strain>
    </source>
</reference>
<dbReference type="PANTHER" id="PTHR47076:SF1">
    <property type="entry name" value="NHL DOMAIN PROTEIN"/>
    <property type="match status" value="1"/>
</dbReference>
<dbReference type="EMBL" id="JXTC01000476">
    <property type="protein sequence ID" value="PON51251.1"/>
    <property type="molecule type" value="Genomic_DNA"/>
</dbReference>
<comment type="caution">
    <text evidence="1">The sequence shown here is derived from an EMBL/GenBank/DDBJ whole genome shotgun (WGS) entry which is preliminary data.</text>
</comment>
<accession>A0A2P5BR17</accession>
<dbReference type="OrthoDB" id="1145787at2759"/>
<dbReference type="InParanoid" id="A0A2P5BR17"/>
<evidence type="ECO:0000313" key="2">
    <source>
        <dbReference type="Proteomes" id="UP000237000"/>
    </source>
</evidence>
<dbReference type="Proteomes" id="UP000237000">
    <property type="component" value="Unassembled WGS sequence"/>
</dbReference>
<dbReference type="PANTHER" id="PTHR47076">
    <property type="entry name" value="NHL DOMAIN PROTEIN"/>
    <property type="match status" value="1"/>
</dbReference>